<sequence length="65" mass="7420">MFITNSESSIGFEPHPRAFALGEQIERTGWEGYFPVIVELVINNARTALMVKHGNRIVHTETYED</sequence>
<dbReference type="Proteomes" id="UP000178681">
    <property type="component" value="Unassembled WGS sequence"/>
</dbReference>
<protein>
    <submittedName>
        <fullName evidence="1">Uncharacterized protein</fullName>
    </submittedName>
</protein>
<dbReference type="STRING" id="1798377.A2872_04340"/>
<dbReference type="AlphaFoldDB" id="A0A1F5Z123"/>
<organism evidence="1 2">
    <name type="scientific">Candidatus Gottesmanbacteria bacterium RIFCSPHIGHO2_01_FULL_42_12</name>
    <dbReference type="NCBI Taxonomy" id="1798377"/>
    <lineage>
        <taxon>Bacteria</taxon>
        <taxon>Candidatus Gottesmaniibacteriota</taxon>
    </lineage>
</organism>
<name>A0A1F5Z123_9BACT</name>
<comment type="caution">
    <text evidence="1">The sequence shown here is derived from an EMBL/GenBank/DDBJ whole genome shotgun (WGS) entry which is preliminary data.</text>
</comment>
<evidence type="ECO:0000313" key="1">
    <source>
        <dbReference type="EMBL" id="OGG06170.1"/>
    </source>
</evidence>
<evidence type="ECO:0000313" key="2">
    <source>
        <dbReference type="Proteomes" id="UP000178681"/>
    </source>
</evidence>
<dbReference type="EMBL" id="MFJG01000025">
    <property type="protein sequence ID" value="OGG06170.1"/>
    <property type="molecule type" value="Genomic_DNA"/>
</dbReference>
<gene>
    <name evidence="1" type="ORF">A2872_04340</name>
</gene>
<proteinExistence type="predicted"/>
<accession>A0A1F5Z123</accession>
<reference evidence="1 2" key="1">
    <citation type="journal article" date="2016" name="Nat. Commun.">
        <title>Thousands of microbial genomes shed light on interconnected biogeochemical processes in an aquifer system.</title>
        <authorList>
            <person name="Anantharaman K."/>
            <person name="Brown C.T."/>
            <person name="Hug L.A."/>
            <person name="Sharon I."/>
            <person name="Castelle C.J."/>
            <person name="Probst A.J."/>
            <person name="Thomas B.C."/>
            <person name="Singh A."/>
            <person name="Wilkins M.J."/>
            <person name="Karaoz U."/>
            <person name="Brodie E.L."/>
            <person name="Williams K.H."/>
            <person name="Hubbard S.S."/>
            <person name="Banfield J.F."/>
        </authorList>
    </citation>
    <scope>NUCLEOTIDE SEQUENCE [LARGE SCALE GENOMIC DNA]</scope>
</reference>